<evidence type="ECO:0000259" key="10">
    <source>
        <dbReference type="Pfam" id="PF21088"/>
    </source>
</evidence>
<proteinExistence type="inferred from homology"/>
<dbReference type="Proteomes" id="UP000288024">
    <property type="component" value="Unassembled WGS sequence"/>
</dbReference>
<dbReference type="Pfam" id="PF21088">
    <property type="entry name" value="MS_channel_1st"/>
    <property type="match status" value="1"/>
</dbReference>
<feature type="transmembrane region" description="Helical" evidence="7">
    <location>
        <begin position="141"/>
        <end position="163"/>
    </location>
</feature>
<dbReference type="GO" id="GO:0055085">
    <property type="term" value="P:transmembrane transport"/>
    <property type="evidence" value="ECO:0007669"/>
    <property type="project" value="InterPro"/>
</dbReference>
<accession>A0A3S2UT83</accession>
<dbReference type="InterPro" id="IPR011014">
    <property type="entry name" value="MscS_channel_TM-2"/>
</dbReference>
<feature type="domain" description="Mechanosensitive ion channel MscS C-terminal" evidence="9">
    <location>
        <begin position="263"/>
        <end position="350"/>
    </location>
</feature>
<comment type="similarity">
    <text evidence="2">Belongs to the MscS (TC 1.A.23) family.</text>
</comment>
<dbReference type="Gene3D" id="3.30.70.100">
    <property type="match status" value="1"/>
</dbReference>
<evidence type="ECO:0000256" key="4">
    <source>
        <dbReference type="ARBA" id="ARBA00022692"/>
    </source>
</evidence>
<feature type="transmembrane region" description="Helical" evidence="7">
    <location>
        <begin position="104"/>
        <end position="121"/>
    </location>
</feature>
<feature type="domain" description="Mechanosensitive ion channel MscS" evidence="8">
    <location>
        <begin position="190"/>
        <end position="257"/>
    </location>
</feature>
<dbReference type="RefSeq" id="WP_127743042.1">
    <property type="nucleotide sequence ID" value="NZ_CAJCKN010000115.1"/>
</dbReference>
<evidence type="ECO:0000256" key="2">
    <source>
        <dbReference type="ARBA" id="ARBA00008017"/>
    </source>
</evidence>
<comment type="subcellular location">
    <subcellularLocation>
        <location evidence="1">Cell membrane</location>
        <topology evidence="1">Multi-pass membrane protein</topology>
    </subcellularLocation>
</comment>
<evidence type="ECO:0000256" key="5">
    <source>
        <dbReference type="ARBA" id="ARBA00022989"/>
    </source>
</evidence>
<gene>
    <name evidence="11" type="ORF">EM808_27985</name>
</gene>
<comment type="caution">
    <text evidence="11">The sequence shown here is derived from an EMBL/GenBank/DDBJ whole genome shotgun (WGS) entry which is preliminary data.</text>
</comment>
<reference evidence="11 12" key="1">
    <citation type="submission" date="2019-01" db="EMBL/GenBank/DDBJ databases">
        <title>Bacillus sp. M5HDSG1-1, whole genome shotgun sequence.</title>
        <authorList>
            <person name="Tuo L."/>
        </authorList>
    </citation>
    <scope>NUCLEOTIDE SEQUENCE [LARGE SCALE GENOMIC DNA]</scope>
    <source>
        <strain evidence="11 12">M5HDSG1-1</strain>
    </source>
</reference>
<dbReference type="AlphaFoldDB" id="A0A3S2UT83"/>
<dbReference type="Gene3D" id="2.30.30.60">
    <property type="match status" value="1"/>
</dbReference>
<evidence type="ECO:0000256" key="3">
    <source>
        <dbReference type="ARBA" id="ARBA00022475"/>
    </source>
</evidence>
<evidence type="ECO:0000256" key="1">
    <source>
        <dbReference type="ARBA" id="ARBA00004651"/>
    </source>
</evidence>
<keyword evidence="12" id="KW-1185">Reference proteome</keyword>
<dbReference type="InterPro" id="IPR023408">
    <property type="entry name" value="MscS_beta-dom_sf"/>
</dbReference>
<feature type="transmembrane region" description="Helical" evidence="7">
    <location>
        <begin position="170"/>
        <end position="188"/>
    </location>
</feature>
<dbReference type="InterPro" id="IPR049142">
    <property type="entry name" value="MS_channel_1st"/>
</dbReference>
<evidence type="ECO:0000313" key="11">
    <source>
        <dbReference type="EMBL" id="RVT56258.1"/>
    </source>
</evidence>
<dbReference type="InterPro" id="IPR010920">
    <property type="entry name" value="LSM_dom_sf"/>
</dbReference>
<dbReference type="InterPro" id="IPR049278">
    <property type="entry name" value="MS_channel_C"/>
</dbReference>
<evidence type="ECO:0000259" key="8">
    <source>
        <dbReference type="Pfam" id="PF00924"/>
    </source>
</evidence>
<feature type="domain" description="Mechanosensitive ion channel transmembrane helices 2/3" evidence="10">
    <location>
        <begin position="149"/>
        <end position="189"/>
    </location>
</feature>
<evidence type="ECO:0000313" key="12">
    <source>
        <dbReference type="Proteomes" id="UP000288024"/>
    </source>
</evidence>
<dbReference type="PANTHER" id="PTHR43634:SF2">
    <property type="entry name" value="LOW CONDUCTANCE MECHANOSENSITIVE CHANNEL YNAI"/>
    <property type="match status" value="1"/>
</dbReference>
<evidence type="ECO:0000256" key="6">
    <source>
        <dbReference type="ARBA" id="ARBA00023136"/>
    </source>
</evidence>
<dbReference type="GeneID" id="87620518"/>
<dbReference type="PANTHER" id="PTHR43634">
    <property type="entry name" value="OW CONDUCTANCE MECHANOSENSITIVE CHANNEL"/>
    <property type="match status" value="1"/>
</dbReference>
<dbReference type="InterPro" id="IPR006685">
    <property type="entry name" value="MscS_channel_2nd"/>
</dbReference>
<keyword evidence="4 7" id="KW-0812">Transmembrane</keyword>
<keyword evidence="3" id="KW-1003">Cell membrane</keyword>
<dbReference type="InterPro" id="IPR011066">
    <property type="entry name" value="MscS_channel_C_sf"/>
</dbReference>
<dbReference type="GO" id="GO:0005886">
    <property type="term" value="C:plasma membrane"/>
    <property type="evidence" value="ECO:0007669"/>
    <property type="project" value="UniProtKB-SubCell"/>
</dbReference>
<feature type="transmembrane region" description="Helical" evidence="7">
    <location>
        <begin position="20"/>
        <end position="39"/>
    </location>
</feature>
<sequence length="374" mass="42883">MGDLKMFSSQFDRFINNFKHFNWIDLAIALLIFVIFLGFRKLFTKYIYKIILSLVSKLPIETVSKVFVAFEKPFRWFWVIIGTYLSLSYLPFTNTSTNFFGQIYQSFLVILIGWGFFNYFTDESNPFEKLVSKTKIDSDSMLIPFLARIIRMIIVIFTAVSILGIWDIQIGAFVAGLGVAGLAFSLAAQDTVANFFGGVVIITEKPFSKGDWIKTPSVEGTVVDITFRSTQIRTFADTVVTVPNSKLSNEPITNLSRMGKRQINFELGLSYNTTNEQMKAALIDLEELLRNHPGVHPDLILVKFTDFRDFSLGVLLYFFTKTTMYDEYLNVKQDINLRIIEVLERHGIEIAFPTQQIYVAEHIKENKSFSSENH</sequence>
<keyword evidence="6 7" id="KW-0472">Membrane</keyword>
<name>A0A3S2UT83_9BACI</name>
<dbReference type="Gene3D" id="1.10.287.1260">
    <property type="match status" value="1"/>
</dbReference>
<dbReference type="Pfam" id="PF00924">
    <property type="entry name" value="MS_channel_2nd"/>
    <property type="match status" value="1"/>
</dbReference>
<dbReference type="SUPFAM" id="SSF82861">
    <property type="entry name" value="Mechanosensitive channel protein MscS (YggB), transmembrane region"/>
    <property type="match status" value="1"/>
</dbReference>
<protein>
    <submittedName>
        <fullName evidence="11">Mechanosensitive ion channel family protein</fullName>
    </submittedName>
</protein>
<evidence type="ECO:0000259" key="9">
    <source>
        <dbReference type="Pfam" id="PF21082"/>
    </source>
</evidence>
<dbReference type="SUPFAM" id="SSF82689">
    <property type="entry name" value="Mechanosensitive channel protein MscS (YggB), C-terminal domain"/>
    <property type="match status" value="1"/>
</dbReference>
<organism evidence="11 12">
    <name type="scientific">Niallia taxi</name>
    <dbReference type="NCBI Taxonomy" id="2499688"/>
    <lineage>
        <taxon>Bacteria</taxon>
        <taxon>Bacillati</taxon>
        <taxon>Bacillota</taxon>
        <taxon>Bacilli</taxon>
        <taxon>Bacillales</taxon>
        <taxon>Bacillaceae</taxon>
        <taxon>Niallia</taxon>
    </lineage>
</organism>
<keyword evidence="5 7" id="KW-1133">Transmembrane helix</keyword>
<dbReference type="SUPFAM" id="SSF50182">
    <property type="entry name" value="Sm-like ribonucleoproteins"/>
    <property type="match status" value="1"/>
</dbReference>
<dbReference type="EMBL" id="RZTZ01000035">
    <property type="protein sequence ID" value="RVT56258.1"/>
    <property type="molecule type" value="Genomic_DNA"/>
</dbReference>
<dbReference type="Pfam" id="PF21082">
    <property type="entry name" value="MS_channel_3rd"/>
    <property type="match status" value="1"/>
</dbReference>
<feature type="transmembrane region" description="Helical" evidence="7">
    <location>
        <begin position="76"/>
        <end position="92"/>
    </location>
</feature>
<dbReference type="InterPro" id="IPR045042">
    <property type="entry name" value="YnaI-like"/>
</dbReference>
<evidence type="ECO:0000256" key="7">
    <source>
        <dbReference type="SAM" id="Phobius"/>
    </source>
</evidence>